<comment type="caution">
    <text evidence="1">The sequence shown here is derived from an EMBL/GenBank/DDBJ whole genome shotgun (WGS) entry which is preliminary data.</text>
</comment>
<accession>A0A2A7MD11</accession>
<sequence>MDTKDMSLNENNICEKCGAEALYYIDELNCWLCENCKNEEEELEKISERLEKKFNKRVYSFDIAELLNCLSKDEIYNIARNLGLAKISGLKKDELLNNLIENYESLIEERLLLFEEERYRLLRSYLDKDGVKIFNDIDEEEVEKSAYFIQQGFIYPTLKDGIAVFLMPQIVQKIIEDKNTLDYRRIIKQNGEIINVYRGMNKAYGILNIESIKSILSQYDLYNDNIEELIRESGYYYSEYREDSKLFVNNEIQDIDSLVETIEKECAELEYAKISKEELLVMSNRDYGFSTKAGKAFCKEFSNTFNSNREMLQAIMDDLSIDIQENEVNESIDKILDVMEVDEDNVRNVAANLMGKFANKIRMWKYKGYSINDIKALKSTVKNEINIGRNEPCICGSGKKYKKCCGKNK</sequence>
<dbReference type="Gene3D" id="3.10.450.50">
    <property type="match status" value="1"/>
</dbReference>
<dbReference type="SUPFAM" id="SSF103642">
    <property type="entry name" value="Sec-C motif"/>
    <property type="match status" value="1"/>
</dbReference>
<dbReference type="InterPro" id="IPR004027">
    <property type="entry name" value="SEC_C_motif"/>
</dbReference>
<name>A0A2A7MD11_9CLOT</name>
<dbReference type="Proteomes" id="UP000220840">
    <property type="component" value="Unassembled WGS sequence"/>
</dbReference>
<dbReference type="STRING" id="137838.GCA_001458595_00485"/>
<dbReference type="RefSeq" id="WP_097919243.1">
    <property type="nucleotide sequence ID" value="NZ_CAMRXG010000046.1"/>
</dbReference>
<keyword evidence="2" id="KW-1185">Reference proteome</keyword>
<dbReference type="OrthoDB" id="9814022at2"/>
<dbReference type="EMBL" id="PDCJ01000003">
    <property type="protein sequence ID" value="PEG29546.1"/>
    <property type="molecule type" value="Genomic_DNA"/>
</dbReference>
<proteinExistence type="predicted"/>
<gene>
    <name evidence="1" type="ORF">CQ394_16535</name>
</gene>
<protein>
    <submittedName>
        <fullName evidence="1">Zinc chelation protein SecC</fullName>
    </submittedName>
</protein>
<dbReference type="AlphaFoldDB" id="A0A2A7MD11"/>
<evidence type="ECO:0000313" key="1">
    <source>
        <dbReference type="EMBL" id="PEG29546.1"/>
    </source>
</evidence>
<organism evidence="1 2">
    <name type="scientific">Clostridium neonatale</name>
    <dbReference type="NCBI Taxonomy" id="137838"/>
    <lineage>
        <taxon>Bacteria</taxon>
        <taxon>Bacillati</taxon>
        <taxon>Bacillota</taxon>
        <taxon>Clostridia</taxon>
        <taxon>Eubacteriales</taxon>
        <taxon>Clostridiaceae</taxon>
        <taxon>Clostridium</taxon>
    </lineage>
</organism>
<evidence type="ECO:0000313" key="2">
    <source>
        <dbReference type="Proteomes" id="UP000220840"/>
    </source>
</evidence>
<dbReference type="Pfam" id="PF02810">
    <property type="entry name" value="SEC-C"/>
    <property type="match status" value="1"/>
</dbReference>
<reference evidence="1 2" key="1">
    <citation type="submission" date="2017-10" db="EMBL/GenBank/DDBJ databases">
        <title>Effective Description of Clostridium neonatale sp. nov. linked to necrotizing enterocolitis in neonates and a clarification of species assignable to the genus Clostridium (Prazmowski 1880) emend. Lawson and Rainey 2016.</title>
        <authorList>
            <person name="Bernard K."/>
            <person name="Burdz T."/>
            <person name="Wiebe D."/>
            <person name="Balcewich B."/>
            <person name="Alfa M."/>
            <person name="Bernier A.-M."/>
        </authorList>
    </citation>
    <scope>NUCLEOTIDE SEQUENCE [LARGE SCALE GENOMIC DNA]</scope>
    <source>
        <strain evidence="1 2">LCDC99A005</strain>
    </source>
</reference>